<keyword evidence="4" id="KW-1185">Reference proteome</keyword>
<gene>
    <name evidence="3" type="ORF">E3N88_16642</name>
</gene>
<evidence type="ECO:0000313" key="3">
    <source>
        <dbReference type="EMBL" id="KAD5508939.1"/>
    </source>
</evidence>
<reference evidence="3 4" key="1">
    <citation type="submission" date="2019-05" db="EMBL/GenBank/DDBJ databases">
        <title>Mikania micrantha, genome provides insights into the molecular mechanism of rapid growth.</title>
        <authorList>
            <person name="Liu B."/>
        </authorList>
    </citation>
    <scope>NUCLEOTIDE SEQUENCE [LARGE SCALE GENOMIC DNA]</scope>
    <source>
        <strain evidence="3">NLD-2019</strain>
        <tissue evidence="3">Leaf</tissue>
    </source>
</reference>
<dbReference type="Proteomes" id="UP000326396">
    <property type="component" value="Linkage Group LG16"/>
</dbReference>
<comment type="caution">
    <text evidence="3">The sequence shown here is derived from an EMBL/GenBank/DDBJ whole genome shotgun (WGS) entry which is preliminary data.</text>
</comment>
<feature type="region of interest" description="Disordered" evidence="1">
    <location>
        <begin position="103"/>
        <end position="125"/>
    </location>
</feature>
<dbReference type="CDD" id="cd09272">
    <property type="entry name" value="RNase_HI_RT_Ty1"/>
    <property type="match status" value="1"/>
</dbReference>
<protein>
    <recommendedName>
        <fullName evidence="2">Reverse transcriptase Ty1/copia-type domain-containing protein</fullName>
    </recommendedName>
</protein>
<evidence type="ECO:0000259" key="2">
    <source>
        <dbReference type="Pfam" id="PF07727"/>
    </source>
</evidence>
<dbReference type="Pfam" id="PF07727">
    <property type="entry name" value="RVT_2"/>
    <property type="match status" value="1"/>
</dbReference>
<dbReference type="OrthoDB" id="418237at2759"/>
<sequence length="125" mass="14398">MTTIRLVLSIVATENLHLEQLDVKTTFFHGVLDEDIYMVQPEDFQISGKENMPDSPLYCDNQSAIHLGKNPVFHGKTKHIQQRYHFIRGLINDGTLMLEKIKGTKNPADSSQEYKPKIQDDNLDW</sequence>
<accession>A0A5N6NZC9</accession>
<dbReference type="InterPro" id="IPR013103">
    <property type="entry name" value="RVT_2"/>
</dbReference>
<evidence type="ECO:0000313" key="4">
    <source>
        <dbReference type="Proteomes" id="UP000326396"/>
    </source>
</evidence>
<name>A0A5N6NZC9_9ASTR</name>
<dbReference type="AlphaFoldDB" id="A0A5N6NZC9"/>
<dbReference type="EMBL" id="SZYD01000008">
    <property type="protein sequence ID" value="KAD5508939.1"/>
    <property type="molecule type" value="Genomic_DNA"/>
</dbReference>
<feature type="compositionally biased region" description="Basic and acidic residues" evidence="1">
    <location>
        <begin position="112"/>
        <end position="125"/>
    </location>
</feature>
<organism evidence="3 4">
    <name type="scientific">Mikania micrantha</name>
    <name type="common">bitter vine</name>
    <dbReference type="NCBI Taxonomy" id="192012"/>
    <lineage>
        <taxon>Eukaryota</taxon>
        <taxon>Viridiplantae</taxon>
        <taxon>Streptophyta</taxon>
        <taxon>Embryophyta</taxon>
        <taxon>Tracheophyta</taxon>
        <taxon>Spermatophyta</taxon>
        <taxon>Magnoliopsida</taxon>
        <taxon>eudicotyledons</taxon>
        <taxon>Gunneridae</taxon>
        <taxon>Pentapetalae</taxon>
        <taxon>asterids</taxon>
        <taxon>campanulids</taxon>
        <taxon>Asterales</taxon>
        <taxon>Asteraceae</taxon>
        <taxon>Asteroideae</taxon>
        <taxon>Heliantheae alliance</taxon>
        <taxon>Eupatorieae</taxon>
        <taxon>Mikania</taxon>
    </lineage>
</organism>
<proteinExistence type="predicted"/>
<evidence type="ECO:0000256" key="1">
    <source>
        <dbReference type="SAM" id="MobiDB-lite"/>
    </source>
</evidence>
<feature type="domain" description="Reverse transcriptase Ty1/copia-type" evidence="2">
    <location>
        <begin position="3"/>
        <end position="51"/>
    </location>
</feature>